<accession>A0AAU8AVT1</accession>
<protein>
    <recommendedName>
        <fullName evidence="2">K Homology domain-containing protein</fullName>
    </recommendedName>
</protein>
<dbReference type="EMBL" id="PP511379">
    <property type="protein sequence ID" value="XCD03682.1"/>
    <property type="molecule type" value="Genomic_DNA"/>
</dbReference>
<reference evidence="1" key="1">
    <citation type="submission" date="2024-03" db="EMBL/GenBank/DDBJ databases">
        <title>Diverse circular DNA viruses in blood, oral, and fecal samples of captive lemurs.</title>
        <authorList>
            <person name="Paietta E.N."/>
            <person name="Kraberger S."/>
            <person name="Lund M.C."/>
            <person name="Custer J.M."/>
            <person name="Vargas K.M."/>
            <person name="Ehmke E.E."/>
            <person name="Yoder A.D."/>
            <person name="Varsani A."/>
        </authorList>
    </citation>
    <scope>NUCLEOTIDE SEQUENCE</scope>
    <source>
        <strain evidence="1">Duke_21_1</strain>
    </source>
</reference>
<organism evidence="1">
    <name type="scientific">Dulem virus 40</name>
    <dbReference type="NCBI Taxonomy" id="3145758"/>
    <lineage>
        <taxon>Viruses</taxon>
        <taxon>Duplodnaviria</taxon>
        <taxon>Heunggongvirae</taxon>
        <taxon>Uroviricota</taxon>
        <taxon>Caudoviricetes</taxon>
    </lineage>
</organism>
<evidence type="ECO:0000313" key="1">
    <source>
        <dbReference type="EMBL" id="XCD03682.1"/>
    </source>
</evidence>
<proteinExistence type="predicted"/>
<evidence type="ECO:0008006" key="2">
    <source>
        <dbReference type="Google" id="ProtNLM"/>
    </source>
</evidence>
<name>A0AAU8AVT1_9CAUD</name>
<sequence length="83" mass="9375">MSRSLSENIERLNRPECRLELIPTTLDRLGVVFSKTMAARIVGGRGKLGKLIEQGKVRVEKKASKQNGKWYCNGGDVIRYIKL</sequence>